<organism evidence="1 2">
    <name type="scientific">Lithospermum erythrorhizon</name>
    <name type="common">Purple gromwell</name>
    <name type="synonym">Lithospermum officinale var. erythrorhizon</name>
    <dbReference type="NCBI Taxonomy" id="34254"/>
    <lineage>
        <taxon>Eukaryota</taxon>
        <taxon>Viridiplantae</taxon>
        <taxon>Streptophyta</taxon>
        <taxon>Embryophyta</taxon>
        <taxon>Tracheophyta</taxon>
        <taxon>Spermatophyta</taxon>
        <taxon>Magnoliopsida</taxon>
        <taxon>eudicotyledons</taxon>
        <taxon>Gunneridae</taxon>
        <taxon>Pentapetalae</taxon>
        <taxon>asterids</taxon>
        <taxon>lamiids</taxon>
        <taxon>Boraginales</taxon>
        <taxon>Boraginaceae</taxon>
        <taxon>Boraginoideae</taxon>
        <taxon>Lithospermeae</taxon>
        <taxon>Lithospermum</taxon>
    </lineage>
</organism>
<name>A0AAV3NJY5_LITER</name>
<keyword evidence="2" id="KW-1185">Reference proteome</keyword>
<dbReference type="Proteomes" id="UP001454036">
    <property type="component" value="Unassembled WGS sequence"/>
</dbReference>
<accession>A0AAV3NJY5</accession>
<sequence length="92" mass="10515">MSKSSLHRRIKEDVIRSCLIEKVLPAIKEKWPACNRTSTIYIQQDNARPHIDPLNAKFLEAAQRDGFDIQLTCQPSNNPGLNVLHLGYFRAI</sequence>
<dbReference type="Gene3D" id="3.30.420.10">
    <property type="entry name" value="Ribonuclease H-like superfamily/Ribonuclease H"/>
    <property type="match status" value="1"/>
</dbReference>
<evidence type="ECO:0008006" key="3">
    <source>
        <dbReference type="Google" id="ProtNLM"/>
    </source>
</evidence>
<dbReference type="EMBL" id="BAABME010000108">
    <property type="protein sequence ID" value="GAA0139659.1"/>
    <property type="molecule type" value="Genomic_DNA"/>
</dbReference>
<protein>
    <recommendedName>
        <fullName evidence="3">Transposase</fullName>
    </recommendedName>
</protein>
<dbReference type="InterPro" id="IPR036397">
    <property type="entry name" value="RNaseH_sf"/>
</dbReference>
<comment type="caution">
    <text evidence="1">The sequence shown here is derived from an EMBL/GenBank/DDBJ whole genome shotgun (WGS) entry which is preliminary data.</text>
</comment>
<dbReference type="GO" id="GO:0003676">
    <property type="term" value="F:nucleic acid binding"/>
    <property type="evidence" value="ECO:0007669"/>
    <property type="project" value="InterPro"/>
</dbReference>
<dbReference type="PANTHER" id="PTHR47169:SF2">
    <property type="entry name" value="OS01G0541250 PROTEIN"/>
    <property type="match status" value="1"/>
</dbReference>
<gene>
    <name evidence="1" type="ORF">LIER_01159</name>
</gene>
<evidence type="ECO:0000313" key="2">
    <source>
        <dbReference type="Proteomes" id="UP001454036"/>
    </source>
</evidence>
<evidence type="ECO:0000313" key="1">
    <source>
        <dbReference type="EMBL" id="GAA0139659.1"/>
    </source>
</evidence>
<dbReference type="AlphaFoldDB" id="A0AAV3NJY5"/>
<dbReference type="PANTHER" id="PTHR47169">
    <property type="entry name" value="OS01G0541250 PROTEIN"/>
    <property type="match status" value="1"/>
</dbReference>
<proteinExistence type="predicted"/>
<reference evidence="1 2" key="1">
    <citation type="submission" date="2024-01" db="EMBL/GenBank/DDBJ databases">
        <title>The complete chloroplast genome sequence of Lithospermum erythrorhizon: insights into the phylogenetic relationship among Boraginaceae species and the maternal lineages of purple gromwells.</title>
        <authorList>
            <person name="Okada T."/>
            <person name="Watanabe K."/>
        </authorList>
    </citation>
    <scope>NUCLEOTIDE SEQUENCE [LARGE SCALE GENOMIC DNA]</scope>
</reference>